<dbReference type="GeneTree" id="ENSGT00940000156402"/>
<dbReference type="STRING" id="7868.ENSCMIP00000020893"/>
<evidence type="ECO:0000256" key="2">
    <source>
        <dbReference type="ARBA" id="ARBA00005314"/>
    </source>
</evidence>
<organism evidence="14 15">
    <name type="scientific">Callorhinchus milii</name>
    <name type="common">Ghost shark</name>
    <dbReference type="NCBI Taxonomy" id="7868"/>
    <lineage>
        <taxon>Eukaryota</taxon>
        <taxon>Metazoa</taxon>
        <taxon>Chordata</taxon>
        <taxon>Craniata</taxon>
        <taxon>Vertebrata</taxon>
        <taxon>Chondrichthyes</taxon>
        <taxon>Holocephali</taxon>
        <taxon>Chimaeriformes</taxon>
        <taxon>Callorhinchidae</taxon>
        <taxon>Callorhinchus</taxon>
    </lineage>
</organism>
<dbReference type="GO" id="GO:0007188">
    <property type="term" value="P:adenylate cyclase-modulating G protein-coupled receptor signaling pathway"/>
    <property type="evidence" value="ECO:0007669"/>
    <property type="project" value="TreeGrafter"/>
</dbReference>
<dbReference type="InterPro" id="IPR000832">
    <property type="entry name" value="GPCR_2_secretin-like"/>
</dbReference>
<dbReference type="PRINTS" id="PR00249">
    <property type="entry name" value="GPCRSECRETIN"/>
</dbReference>
<evidence type="ECO:0000256" key="10">
    <source>
        <dbReference type="SAM" id="MobiDB-lite"/>
    </source>
</evidence>
<evidence type="ECO:0000256" key="6">
    <source>
        <dbReference type="ARBA" id="ARBA00023040"/>
    </source>
</evidence>
<evidence type="ECO:0000256" key="3">
    <source>
        <dbReference type="ARBA" id="ARBA00022475"/>
    </source>
</evidence>
<dbReference type="InterPro" id="IPR050332">
    <property type="entry name" value="GPCR_2"/>
</dbReference>
<feature type="transmembrane region" description="Helical" evidence="11">
    <location>
        <begin position="275"/>
        <end position="296"/>
    </location>
</feature>
<proteinExistence type="inferred from homology"/>
<dbReference type="SMART" id="SM00008">
    <property type="entry name" value="HormR"/>
    <property type="match status" value="1"/>
</dbReference>
<keyword evidence="7 11" id="KW-0472">Membrane</keyword>
<evidence type="ECO:0000259" key="12">
    <source>
        <dbReference type="PROSITE" id="PS50227"/>
    </source>
</evidence>
<keyword evidence="3" id="KW-1003">Cell membrane</keyword>
<dbReference type="InParanoid" id="A0A4W3HU32"/>
<dbReference type="GO" id="GO:0008528">
    <property type="term" value="F:G protein-coupled peptide receptor activity"/>
    <property type="evidence" value="ECO:0007669"/>
    <property type="project" value="TreeGrafter"/>
</dbReference>
<dbReference type="PROSITE" id="PS50261">
    <property type="entry name" value="G_PROTEIN_RECEP_F2_4"/>
    <property type="match status" value="1"/>
</dbReference>
<reference evidence="14" key="4">
    <citation type="submission" date="2025-08" db="UniProtKB">
        <authorList>
            <consortium name="Ensembl"/>
        </authorList>
    </citation>
    <scope>IDENTIFICATION</scope>
</reference>
<feature type="transmembrane region" description="Helical" evidence="11">
    <location>
        <begin position="144"/>
        <end position="162"/>
    </location>
</feature>
<evidence type="ECO:0000256" key="4">
    <source>
        <dbReference type="ARBA" id="ARBA00022692"/>
    </source>
</evidence>
<evidence type="ECO:0000313" key="14">
    <source>
        <dbReference type="Ensembl" id="ENSCMIP00000020893.1"/>
    </source>
</evidence>
<keyword evidence="5 11" id="KW-1133">Transmembrane helix</keyword>
<evidence type="ECO:0000256" key="11">
    <source>
        <dbReference type="SAM" id="Phobius"/>
    </source>
</evidence>
<keyword evidence="8" id="KW-0675">Receptor</keyword>
<feature type="region of interest" description="Disordered" evidence="10">
    <location>
        <begin position="358"/>
        <end position="404"/>
    </location>
</feature>
<evidence type="ECO:0000256" key="7">
    <source>
        <dbReference type="ARBA" id="ARBA00023136"/>
    </source>
</evidence>
<reference evidence="15" key="2">
    <citation type="journal article" date="2007" name="PLoS Biol.">
        <title>Survey sequencing and comparative analysis of the elephant shark (Callorhinchus milii) genome.</title>
        <authorList>
            <person name="Venkatesh B."/>
            <person name="Kirkness E.F."/>
            <person name="Loh Y.H."/>
            <person name="Halpern A.L."/>
            <person name="Lee A.P."/>
            <person name="Johnson J."/>
            <person name="Dandona N."/>
            <person name="Viswanathan L.D."/>
            <person name="Tay A."/>
            <person name="Venter J.C."/>
            <person name="Strausberg R.L."/>
            <person name="Brenner S."/>
        </authorList>
    </citation>
    <scope>NUCLEOTIDE SEQUENCE [LARGE SCALE GENOMIC DNA]</scope>
</reference>
<protein>
    <submittedName>
        <fullName evidence="14">Vasoactive intestinal polypeptide receptor-like</fullName>
    </submittedName>
</protein>
<feature type="domain" description="G-protein coupled receptors family 2 profile 1" evidence="12">
    <location>
        <begin position="4"/>
        <end position="100"/>
    </location>
</feature>
<dbReference type="AlphaFoldDB" id="A0A4W3HU32"/>
<feature type="domain" description="G-protein coupled receptors family 2 profile 2" evidence="13">
    <location>
        <begin position="136"/>
        <end position="328"/>
    </location>
</feature>
<evidence type="ECO:0000256" key="1">
    <source>
        <dbReference type="ARBA" id="ARBA00004651"/>
    </source>
</evidence>
<keyword evidence="15" id="KW-1185">Reference proteome</keyword>
<keyword evidence="4 11" id="KW-0812">Transmembrane</keyword>
<dbReference type="InterPro" id="IPR017981">
    <property type="entry name" value="GPCR_2-like_7TM"/>
</dbReference>
<evidence type="ECO:0000256" key="8">
    <source>
        <dbReference type="ARBA" id="ARBA00023170"/>
    </source>
</evidence>
<dbReference type="Gene3D" id="1.20.1070.10">
    <property type="entry name" value="Rhodopsin 7-helix transmembrane proteins"/>
    <property type="match status" value="2"/>
</dbReference>
<dbReference type="Gene3D" id="4.10.1240.10">
    <property type="entry name" value="GPCR, family 2, extracellular hormone receptor domain"/>
    <property type="match status" value="1"/>
</dbReference>
<evidence type="ECO:0000256" key="9">
    <source>
        <dbReference type="ARBA" id="ARBA00023224"/>
    </source>
</evidence>
<feature type="transmembrane region" description="Helical" evidence="11">
    <location>
        <begin position="302"/>
        <end position="327"/>
    </location>
</feature>
<sequence>MQADCELLLEFQEGAERCRAMDIATNMSAWDNVSCWPASAIGEIVVLPCPRFPSLFTRTTGERDLNVLHLRDRGNISRRCTSEGWTDLFTSYSAACGYNPNNTEPDVKVTCICVGHEPLVPALVTIAVCCSGLGPRKLHCTRNYIHINLFLSFILKAVSVFVKDAILFGSETDQCSPSTTSCKVAIAFFHFSVTANFFWLLAEAVYLHTLMAVSFFIDNEHFGSYFAIAWGKGAPALITLTWSLVMLHYDDVGGDPARLRLRSSSRRAFSSRRRLARSTLFLIPLFGVNYMVFVFVPHHLNSYVQLVFDLTLGSFQGSIVATLYCFLNGEVRYRASWLAGGSNAVSSGICRPRPGMACPPRRAPRRAPSSRWWPATAPPSGPTIRRPVPASSSTGASQPARERERERAIIWVWVKR</sequence>
<dbReference type="Ensembl" id="ENSCMIT00000021276.1">
    <property type="protein sequence ID" value="ENSCMIP00000020893.1"/>
    <property type="gene ID" value="ENSCMIG00000009593.1"/>
</dbReference>
<dbReference type="Proteomes" id="UP000314986">
    <property type="component" value="Unassembled WGS sequence"/>
</dbReference>
<dbReference type="InterPro" id="IPR036445">
    <property type="entry name" value="GPCR_2_extracell_dom_sf"/>
</dbReference>
<reference evidence="15" key="3">
    <citation type="journal article" date="2014" name="Nature">
        <title>Elephant shark genome provides unique insights into gnathostome evolution.</title>
        <authorList>
            <consortium name="International Elephant Shark Genome Sequencing Consortium"/>
            <person name="Venkatesh B."/>
            <person name="Lee A.P."/>
            <person name="Ravi V."/>
            <person name="Maurya A.K."/>
            <person name="Lian M.M."/>
            <person name="Swann J.B."/>
            <person name="Ohta Y."/>
            <person name="Flajnik M.F."/>
            <person name="Sutoh Y."/>
            <person name="Kasahara M."/>
            <person name="Hoon S."/>
            <person name="Gangu V."/>
            <person name="Roy S.W."/>
            <person name="Irimia M."/>
            <person name="Korzh V."/>
            <person name="Kondrychyn I."/>
            <person name="Lim Z.W."/>
            <person name="Tay B.H."/>
            <person name="Tohari S."/>
            <person name="Kong K.W."/>
            <person name="Ho S."/>
            <person name="Lorente-Galdos B."/>
            <person name="Quilez J."/>
            <person name="Marques-Bonet T."/>
            <person name="Raney B.J."/>
            <person name="Ingham P.W."/>
            <person name="Tay A."/>
            <person name="Hillier L.W."/>
            <person name="Minx P."/>
            <person name="Boehm T."/>
            <person name="Wilson R.K."/>
            <person name="Brenner S."/>
            <person name="Warren W.C."/>
        </authorList>
    </citation>
    <scope>NUCLEOTIDE SEQUENCE [LARGE SCALE GENOMIC DNA]</scope>
</reference>
<comment type="similarity">
    <text evidence="2">Belongs to the G-protein coupled receptor 2 family.</text>
</comment>
<name>A0A4W3HU32_CALMI</name>
<dbReference type="SUPFAM" id="SSF81321">
    <property type="entry name" value="Family A G protein-coupled receptor-like"/>
    <property type="match status" value="1"/>
</dbReference>
<reference evidence="14" key="5">
    <citation type="submission" date="2025-09" db="UniProtKB">
        <authorList>
            <consortium name="Ensembl"/>
        </authorList>
    </citation>
    <scope>IDENTIFICATION</scope>
</reference>
<comment type="subcellular location">
    <subcellularLocation>
        <location evidence="1">Cell membrane</location>
        <topology evidence="1">Multi-pass membrane protein</topology>
    </subcellularLocation>
</comment>
<dbReference type="GO" id="GO:0005886">
    <property type="term" value="C:plasma membrane"/>
    <property type="evidence" value="ECO:0007669"/>
    <property type="project" value="UniProtKB-SubCell"/>
</dbReference>
<dbReference type="Pfam" id="PF00002">
    <property type="entry name" value="7tm_2"/>
    <property type="match status" value="2"/>
</dbReference>
<dbReference type="PROSITE" id="PS50227">
    <property type="entry name" value="G_PROTEIN_RECEP_F2_3"/>
    <property type="match status" value="1"/>
</dbReference>
<evidence type="ECO:0000256" key="5">
    <source>
        <dbReference type="ARBA" id="ARBA00022989"/>
    </source>
</evidence>
<keyword evidence="6" id="KW-0297">G-protein coupled receptor</keyword>
<dbReference type="PANTHER" id="PTHR45620:SF24">
    <property type="entry name" value="VASOACTIVE INTESTINAL POLYPEPTIDE RECEPTOR 1"/>
    <property type="match status" value="1"/>
</dbReference>
<keyword evidence="9" id="KW-0807">Transducer</keyword>
<dbReference type="InterPro" id="IPR001879">
    <property type="entry name" value="GPCR_2_extracellular_dom"/>
</dbReference>
<evidence type="ECO:0000313" key="15">
    <source>
        <dbReference type="Proteomes" id="UP000314986"/>
    </source>
</evidence>
<dbReference type="OMA" id="RAVHATM"/>
<dbReference type="Pfam" id="PF02793">
    <property type="entry name" value="HRM"/>
    <property type="match status" value="1"/>
</dbReference>
<dbReference type="PANTHER" id="PTHR45620">
    <property type="entry name" value="PDF RECEPTOR-LIKE PROTEIN-RELATED"/>
    <property type="match status" value="1"/>
</dbReference>
<reference evidence="15" key="1">
    <citation type="journal article" date="2006" name="Science">
        <title>Ancient noncoding elements conserved in the human genome.</title>
        <authorList>
            <person name="Venkatesh B."/>
            <person name="Kirkness E.F."/>
            <person name="Loh Y.H."/>
            <person name="Halpern A.L."/>
            <person name="Lee A.P."/>
            <person name="Johnson J."/>
            <person name="Dandona N."/>
            <person name="Viswanathan L.D."/>
            <person name="Tay A."/>
            <person name="Venter J.C."/>
            <person name="Strausberg R.L."/>
            <person name="Brenner S."/>
        </authorList>
    </citation>
    <scope>NUCLEOTIDE SEQUENCE [LARGE SCALE GENOMIC DNA]</scope>
</reference>
<feature type="compositionally biased region" description="Low complexity" evidence="10">
    <location>
        <begin position="358"/>
        <end position="375"/>
    </location>
</feature>
<dbReference type="GO" id="GO:0017046">
    <property type="term" value="F:peptide hormone binding"/>
    <property type="evidence" value="ECO:0007669"/>
    <property type="project" value="TreeGrafter"/>
</dbReference>
<dbReference type="SUPFAM" id="SSF111418">
    <property type="entry name" value="Hormone receptor domain"/>
    <property type="match status" value="1"/>
</dbReference>
<evidence type="ECO:0000259" key="13">
    <source>
        <dbReference type="PROSITE" id="PS50261"/>
    </source>
</evidence>
<accession>A0A4W3HU32</accession>
<dbReference type="GO" id="GO:0007166">
    <property type="term" value="P:cell surface receptor signaling pathway"/>
    <property type="evidence" value="ECO:0007669"/>
    <property type="project" value="InterPro"/>
</dbReference>